<dbReference type="EMBL" id="JANJQO010000010">
    <property type="protein sequence ID" value="KAJ2983980.1"/>
    <property type="molecule type" value="Genomic_DNA"/>
</dbReference>
<organism evidence="1 2">
    <name type="scientific">Zarea fungicola</name>
    <dbReference type="NCBI Taxonomy" id="93591"/>
    <lineage>
        <taxon>Eukaryota</taxon>
        <taxon>Fungi</taxon>
        <taxon>Dikarya</taxon>
        <taxon>Ascomycota</taxon>
        <taxon>Pezizomycotina</taxon>
        <taxon>Sordariomycetes</taxon>
        <taxon>Hypocreomycetidae</taxon>
        <taxon>Hypocreales</taxon>
        <taxon>Cordycipitaceae</taxon>
        <taxon>Zarea</taxon>
    </lineage>
</organism>
<name>A0ACC1NYF7_9HYPO</name>
<sequence length="1644" mass="183748">MAAVSSTGTLAIFRLDDADKSAPLQHLATSRCNDLGEDVLFLQCKWHPILSNVVAVTTSRGNARFLHLDDQWQISQYTDINIPNTLEAWSIAISPPFAHLETESIETTVYCGGDDSTLRYTSCSWVVGDTPTVPQEQYSPIAVKGKHTSGVTAILPLNLKVGNGGRVVVTGSYDDHLRVFLIHDLHESYGARQVHQVLEENLGGGLECIVIALQVRSLYCLLRGSPPPSQLFYQSPTSLPDAIPSVSSRKAQPYARSPSSIHLPRERDLPSAFRLLTGVIFPQRSSESQHSIVFVLCCLLPLRFQLFLPLASVFDAGCNNTPPPKSHEKILVFVQSTNYTSPSSRDSDLIRITRDLSNMAANGGVTLGSGGAADPMAKIREALSVVHDPYAHNDARRDAQTFLEDIKGHEEAPMQGFNLARDKAQLPVVRHFALSLLEHAIRYKWSGYNEEQAIILRNWVLELAQDVTRADPVFIRNKTAQLWVEIAKRCWGGEWLDMDAMLVRLWEIPDSIVHKELVMFVLETLSDEVFAGDDSVVAMREGVLSKACVEVFTPTAVLVEAFPNRHPGPDVRCGHDGWLSRLSVLLGNCLSASPGENEDVKSCTIKALSLMLSLMPWAIPKAIAAAGCVSYMCQGLASTIPEIQKAALDALHALYCRTNYTDDEFLDLVAPMYNQSSVELFKNLYEWVAVDATDLDDDNYQILKKLSETLSSLGDYFDRKYNRLPDDAAKESFLQLLLQVVQSQSLMVSIPVLVSWTRILNRKDIGASNIMAPFIGPLLEVCSSRMIRYESLPENNGDPTFLFLQEDTDTLPERHAFLGNYRRYSSQAIEAIVQLRLVEAVSHILGRTEHILQHLYDGQAQFDMPTFLEPSYTKHSMPALIVDSHFTVIEATLKGYMKWRRYNQQGSSSMDMTELESNLESWCNKLLAMNFEDPIVRKRTLQLLVFFSTTALNKNAGFMLKVLEHILMTWPSLEPDYRSLNDAIKDLQSESMVELQRLASEMPDHLLGVFDQIESRVNEMLSSGTLDEKRSLAYRSFLFLIIHRSSNVELQMKIQKLSEFIDPVKAQWQTANIKASVASYAGFCEQLALDKAQKYLANRDADKIQDWGSHELDTEGLALQNEMEERLKLLPLRATKSFLAFSVERLDKSSPAFQASYALWRDGFSSLLADLLQLLSFAHATHNPENWTGLPHESRLMVGRVLSDRFWQAGISEGSKDDFYARVIDKKGTMEGLASTIRGSVRFVRETAYAIVYCMSRLELQFYGFEGLPGPLANALFADSTWLSTHQQSNLLNLVRYLVDDCPVDYRDRFLPPLLSACFRQMDAKVNGEWERMEAQQSVAADGEDGLKEEMKSESILRQVTYTGVVMMADFLDPTKHNPPTLQARSQKARGEEMLPTPENFPSLRRFCLAHQEIVEPLLVFCAHGIRMRDTRCCGMVLRLLVSLVPEFQPNSATRKTQPDGTLAPVDAYPIPEEIATAIREYLSGDILRACLTSFHEPYFVEVQKELASLIAAVYVHYSPSTMTPHNLLTSLPNVDASELELLKPYMAKPGSHGRQQRAVVLELLKDLKGVSVSEMGKLAKSAGLGSNSGRVKRASGRSKMAQSFMTEPAGQNNGTTRMEQVSGGRKTTPDALDGVSNLFDEQN</sequence>
<keyword evidence="2" id="KW-1185">Reference proteome</keyword>
<protein>
    <submittedName>
        <fullName evidence="1">Uncharacterized protein</fullName>
    </submittedName>
</protein>
<evidence type="ECO:0000313" key="2">
    <source>
        <dbReference type="Proteomes" id="UP001143910"/>
    </source>
</evidence>
<gene>
    <name evidence="1" type="ORF">NQ176_g297</name>
</gene>
<reference evidence="1" key="1">
    <citation type="submission" date="2022-08" db="EMBL/GenBank/DDBJ databases">
        <title>Genome Sequence of Lecanicillium fungicola.</title>
        <authorList>
            <person name="Buettner E."/>
        </authorList>
    </citation>
    <scope>NUCLEOTIDE SEQUENCE</scope>
    <source>
        <strain evidence="1">Babe33</strain>
    </source>
</reference>
<dbReference type="Proteomes" id="UP001143910">
    <property type="component" value="Unassembled WGS sequence"/>
</dbReference>
<evidence type="ECO:0000313" key="1">
    <source>
        <dbReference type="EMBL" id="KAJ2983980.1"/>
    </source>
</evidence>
<accession>A0ACC1NYF7</accession>
<proteinExistence type="predicted"/>
<comment type="caution">
    <text evidence="1">The sequence shown here is derived from an EMBL/GenBank/DDBJ whole genome shotgun (WGS) entry which is preliminary data.</text>
</comment>